<dbReference type="InterPro" id="IPR000742">
    <property type="entry name" value="EGF"/>
</dbReference>
<feature type="binding site" evidence="12">
    <location>
        <position position="351"/>
    </location>
    <ligand>
        <name>ATP</name>
        <dbReference type="ChEBI" id="CHEBI:30616"/>
    </ligand>
</feature>
<dbReference type="Proteomes" id="UP000288805">
    <property type="component" value="Unassembled WGS sequence"/>
</dbReference>
<dbReference type="GO" id="GO:0048544">
    <property type="term" value="P:recognition of pollen"/>
    <property type="evidence" value="ECO:0007669"/>
    <property type="project" value="InterPro"/>
</dbReference>
<keyword evidence="5 12" id="KW-0547">Nucleotide-binding</keyword>
<dbReference type="InterPro" id="IPR021820">
    <property type="entry name" value="S-locus_recpt_kinase_C"/>
</dbReference>
<dbReference type="PANTHER" id="PTHR27002:SF1075">
    <property type="entry name" value="RECEPTOR-LIKE SERINE_THREONINE-PROTEIN KINASE"/>
    <property type="match status" value="1"/>
</dbReference>
<evidence type="ECO:0000256" key="8">
    <source>
        <dbReference type="ARBA" id="ARBA00023157"/>
    </source>
</evidence>
<dbReference type="EC" id="2.7.11.1" evidence="1"/>
<dbReference type="Pfam" id="PF11883">
    <property type="entry name" value="DUF3403"/>
    <property type="match status" value="1"/>
</dbReference>
<proteinExistence type="predicted"/>
<evidence type="ECO:0000256" key="2">
    <source>
        <dbReference type="ARBA" id="ARBA00022527"/>
    </source>
</evidence>
<dbReference type="SMART" id="SM00473">
    <property type="entry name" value="PAN_AP"/>
    <property type="match status" value="2"/>
</dbReference>
<evidence type="ECO:0000256" key="7">
    <source>
        <dbReference type="ARBA" id="ARBA00022840"/>
    </source>
</evidence>
<evidence type="ECO:0000256" key="9">
    <source>
        <dbReference type="ARBA" id="ARBA00047899"/>
    </source>
</evidence>
<protein>
    <recommendedName>
        <fullName evidence="1">non-specific serine/threonine protein kinase</fullName>
        <ecNumber evidence="1">2.7.11.1</ecNumber>
    </recommendedName>
</protein>
<dbReference type="GO" id="GO:0004674">
    <property type="term" value="F:protein serine/threonine kinase activity"/>
    <property type="evidence" value="ECO:0007669"/>
    <property type="project" value="UniProtKB-KW"/>
</dbReference>
<keyword evidence="4" id="KW-0732">Signal</keyword>
<name>A0A438H6B4_VITVI</name>
<dbReference type="EMBL" id="QGNW01000270">
    <property type="protein sequence ID" value="RVW80110.1"/>
    <property type="molecule type" value="Genomic_DNA"/>
</dbReference>
<dbReference type="PROSITE" id="PS00108">
    <property type="entry name" value="PROTEIN_KINASE_ST"/>
    <property type="match status" value="1"/>
</dbReference>
<dbReference type="FunFam" id="1.10.510.10:FF:001019">
    <property type="entry name" value="G-type lectin S-receptor-like serine/threonine-protein kinase B120"/>
    <property type="match status" value="1"/>
</dbReference>
<keyword evidence="13" id="KW-0812">Transmembrane</keyword>
<dbReference type="Pfam" id="PF00954">
    <property type="entry name" value="S_locus_glycop"/>
    <property type="match status" value="2"/>
</dbReference>
<keyword evidence="8" id="KW-1015">Disulfide bond</keyword>
<dbReference type="PROSITE" id="PS50011">
    <property type="entry name" value="PROTEIN_KINASE_DOM"/>
    <property type="match status" value="1"/>
</dbReference>
<evidence type="ECO:0000256" key="6">
    <source>
        <dbReference type="ARBA" id="ARBA00022777"/>
    </source>
</evidence>
<organism evidence="17 18">
    <name type="scientific">Vitis vinifera</name>
    <name type="common">Grape</name>
    <dbReference type="NCBI Taxonomy" id="29760"/>
    <lineage>
        <taxon>Eukaryota</taxon>
        <taxon>Viridiplantae</taxon>
        <taxon>Streptophyta</taxon>
        <taxon>Embryophyta</taxon>
        <taxon>Tracheophyta</taxon>
        <taxon>Spermatophyta</taxon>
        <taxon>Magnoliopsida</taxon>
        <taxon>eudicotyledons</taxon>
        <taxon>Gunneridae</taxon>
        <taxon>Pentapetalae</taxon>
        <taxon>rosids</taxon>
        <taxon>Vitales</taxon>
        <taxon>Vitaceae</taxon>
        <taxon>Viteae</taxon>
        <taxon>Vitis</taxon>
    </lineage>
</organism>
<comment type="caution">
    <text evidence="17">The sequence shown here is derived from an EMBL/GenBank/DDBJ whole genome shotgun (WGS) entry which is preliminary data.</text>
</comment>
<dbReference type="Gene3D" id="1.10.510.10">
    <property type="entry name" value="Transferase(Phosphotransferase) domain 1"/>
    <property type="match status" value="3"/>
</dbReference>
<dbReference type="Pfam" id="PF08276">
    <property type="entry name" value="PAN_2"/>
    <property type="match status" value="1"/>
</dbReference>
<dbReference type="FunFam" id="1.10.510.10:FF:001270">
    <property type="entry name" value="Uncharacterized protein"/>
    <property type="match status" value="2"/>
</dbReference>
<dbReference type="PROSITE" id="PS50026">
    <property type="entry name" value="EGF_3"/>
    <property type="match status" value="1"/>
</dbReference>
<dbReference type="PROSITE" id="PS00107">
    <property type="entry name" value="PROTEIN_KINASE_ATP"/>
    <property type="match status" value="1"/>
</dbReference>
<sequence length="1494" mass="167523">MVIGVMEEQRRSQSRSFLHRNTNANESSQIFNLQGPKMYWTSGVWDGQIFSQVPEMRFIYMYKYNTSFNENESYFSYSLHNPSILSRVVLDVSGQVRRLNCHEGTHEWDLFWLQPKTQCEVYAYCGPFGTCTQDSVEFCECLPGFEPRFPEDWNLQDRSGGCVRKADLHVSMKAMLMGSEISFFRCLICPCSAYAHEGEECRIWGGDLVNVEQLPDGDSNGRSFYIKLAASELNKRVSSSEWKVWLIVTLAISLTSAFVIYGIWGRFRRKGEDLLLFDFGNSSEDTSCYELGETNNRLLRGEKKEVDLPMFSFASVSASTNNFCIENKLGEGGFGSVYKGKSQRRYEVAVKRLSKRSKQGWEELKNEAMLIAKLQHKNLVKVLGYCIERDEKILIYEYMSNKSLDFFLFDPTKHGILNWKTRVHIIEGVAQGLLYLHQYSRLRIIHRDLKASNILLDKDMNPKISDFGMARIFGGNESKATNHIVGTYGYMSPEYALEGLFSTKSDVFSFGVLLLEILSGKKNTGFYQTDSLNLLGYVWDLWKDSRGQELMDPGLEETSPTHILLRYINVGLLCVQESADDRPTMSDVVSMLGNESTYKSLSSNPDLEQYLTSWKCTDDPSTRNFTWRLDILRLPQLAVGMGSVKKYRTGPWNGAGNYSATLRVTINHLGLLQWNILNESNDEWTTMYTVPYDPCDNYGQCRANGICRLSSMPVCESLKGFTPNSKGEWEMLDWSSGCERAGSLDCKSKDDLMKVLGVKLPDLLEFRLNKSMSLKECEAECLKNCSCVAYANSNIKGGSSGCLTWYGDLIDIRGFTDGKSGQDLYTRGPAGELGSIHGSHKKKKLVAVLVALTISGMLILGLVFCNEVGTISTIALESETEDLELPLFDLATINTATNNFCVINRIGTGSFGPVFKIKTEERYCHGKSALTLLWGSCKDFGYTSPEYVIDCKFSVKFDIFSFGVLLLEIVAGIKNGGSIIQTTTIIFWDMQTWLLWKQDKALEVMDACLEDSCIESQLLRCIQVEISKIDIDATTGREELPSENVVTISVPEDYSLAPRRPRCWIYCTRTISAELHNPLNDQVGYMHKNGDSAVNLAASLSFPQTYAYSNLNGSSGCLMWSGNLIDIRELSTETNKEDIYIRGHTSEPEAGKSGEIDTSFLSPSVPESYTNQKTKKIVIILVISNYFGILTLGLAVWFLFLKKRTMGTDQESKKENLELPLFDLPTVATATNNFSNTNMIGAGGFGPVYKGNLTEGVAVAVKRLSKNSAQGARRVCKSSIMNGYMSPEYVIDGHFSVKSDVFSFGVLLLEIVSGKKNRGFSHPYHHHNLLGHAWLLWEQNKALELMDACLEDSCVASLVLRCIQVGLLCVTNLPADRPAMSSVIFMLGNEGATLPQPKHPGFFTERCSVDTDTMSGKIELHSENEVTISKLKAQGTEICNLRLTSRISKFRFPLDLKPNRGYSQTPVKSPNQLSLEDECQSPMKSQGKVFVPCI</sequence>
<evidence type="ECO:0000313" key="17">
    <source>
        <dbReference type="EMBL" id="RVW80110.1"/>
    </source>
</evidence>
<keyword evidence="7 12" id="KW-0067">ATP-binding</keyword>
<evidence type="ECO:0000256" key="10">
    <source>
        <dbReference type="ARBA" id="ARBA00048679"/>
    </source>
</evidence>
<dbReference type="InterPro" id="IPR001245">
    <property type="entry name" value="Ser-Thr/Tyr_kinase_cat_dom"/>
</dbReference>
<keyword evidence="2" id="KW-0723">Serine/threonine-protein kinase</keyword>
<evidence type="ECO:0000256" key="12">
    <source>
        <dbReference type="PROSITE-ProRule" id="PRU10141"/>
    </source>
</evidence>
<accession>A0A438H6B4</accession>
<keyword evidence="13" id="KW-1133">Transmembrane helix</keyword>
<feature type="domain" description="Apple" evidence="16">
    <location>
        <begin position="746"/>
        <end position="829"/>
    </location>
</feature>
<dbReference type="InterPro" id="IPR000719">
    <property type="entry name" value="Prot_kinase_dom"/>
</dbReference>
<dbReference type="InterPro" id="IPR000858">
    <property type="entry name" value="S_locus_glycoprot_dom"/>
</dbReference>
<evidence type="ECO:0000259" key="15">
    <source>
        <dbReference type="PROSITE" id="PS50026"/>
    </source>
</evidence>
<comment type="catalytic activity">
    <reaction evidence="10">
        <text>L-seryl-[protein] + ATP = O-phospho-L-seryl-[protein] + ADP + H(+)</text>
        <dbReference type="Rhea" id="RHEA:17989"/>
        <dbReference type="Rhea" id="RHEA-COMP:9863"/>
        <dbReference type="Rhea" id="RHEA-COMP:11604"/>
        <dbReference type="ChEBI" id="CHEBI:15378"/>
        <dbReference type="ChEBI" id="CHEBI:29999"/>
        <dbReference type="ChEBI" id="CHEBI:30616"/>
        <dbReference type="ChEBI" id="CHEBI:83421"/>
        <dbReference type="ChEBI" id="CHEBI:456216"/>
        <dbReference type="EC" id="2.7.11.1"/>
    </reaction>
</comment>
<dbReference type="PROSITE" id="PS50948">
    <property type="entry name" value="PAN"/>
    <property type="match status" value="1"/>
</dbReference>
<evidence type="ECO:0000256" key="13">
    <source>
        <dbReference type="SAM" id="Phobius"/>
    </source>
</evidence>
<keyword evidence="11" id="KW-0245">EGF-like domain</keyword>
<evidence type="ECO:0000256" key="3">
    <source>
        <dbReference type="ARBA" id="ARBA00022679"/>
    </source>
</evidence>
<evidence type="ECO:0000259" key="16">
    <source>
        <dbReference type="PROSITE" id="PS50948"/>
    </source>
</evidence>
<keyword evidence="3" id="KW-0808">Transferase</keyword>
<comment type="caution">
    <text evidence="11">Lacks conserved residue(s) required for the propagation of feature annotation.</text>
</comment>
<dbReference type="SUPFAM" id="SSF56112">
    <property type="entry name" value="Protein kinase-like (PK-like)"/>
    <property type="match status" value="3"/>
</dbReference>
<evidence type="ECO:0000256" key="5">
    <source>
        <dbReference type="ARBA" id="ARBA00022741"/>
    </source>
</evidence>
<feature type="transmembrane region" description="Helical" evidence="13">
    <location>
        <begin position="244"/>
        <end position="264"/>
    </location>
</feature>
<dbReference type="InterPro" id="IPR017441">
    <property type="entry name" value="Protein_kinase_ATP_BS"/>
</dbReference>
<dbReference type="InterPro" id="IPR008271">
    <property type="entry name" value="Ser/Thr_kinase_AS"/>
</dbReference>
<gene>
    <name evidence="17" type="primary">SD18_9</name>
    <name evidence="17" type="ORF">CK203_052420</name>
</gene>
<dbReference type="InterPro" id="IPR011009">
    <property type="entry name" value="Kinase-like_dom_sf"/>
</dbReference>
<dbReference type="GO" id="GO:0005524">
    <property type="term" value="F:ATP binding"/>
    <property type="evidence" value="ECO:0007669"/>
    <property type="project" value="UniProtKB-UniRule"/>
</dbReference>
<comment type="catalytic activity">
    <reaction evidence="9">
        <text>L-threonyl-[protein] + ATP = O-phospho-L-threonyl-[protein] + ADP + H(+)</text>
        <dbReference type="Rhea" id="RHEA:46608"/>
        <dbReference type="Rhea" id="RHEA-COMP:11060"/>
        <dbReference type="Rhea" id="RHEA-COMP:11605"/>
        <dbReference type="ChEBI" id="CHEBI:15378"/>
        <dbReference type="ChEBI" id="CHEBI:30013"/>
        <dbReference type="ChEBI" id="CHEBI:30616"/>
        <dbReference type="ChEBI" id="CHEBI:61977"/>
        <dbReference type="ChEBI" id="CHEBI:456216"/>
        <dbReference type="EC" id="2.7.11.1"/>
    </reaction>
</comment>
<dbReference type="CDD" id="cd14066">
    <property type="entry name" value="STKc_IRAK"/>
    <property type="match status" value="1"/>
</dbReference>
<dbReference type="PANTHER" id="PTHR27002">
    <property type="entry name" value="RECEPTOR-LIKE SERINE/THREONINE-PROTEIN KINASE SD1-8"/>
    <property type="match status" value="1"/>
</dbReference>
<evidence type="ECO:0000256" key="1">
    <source>
        <dbReference type="ARBA" id="ARBA00012513"/>
    </source>
</evidence>
<evidence type="ECO:0000259" key="14">
    <source>
        <dbReference type="PROSITE" id="PS50011"/>
    </source>
</evidence>
<evidence type="ECO:0000313" key="18">
    <source>
        <dbReference type="Proteomes" id="UP000288805"/>
    </source>
</evidence>
<evidence type="ECO:0000256" key="11">
    <source>
        <dbReference type="PROSITE-ProRule" id="PRU00076"/>
    </source>
</evidence>
<reference evidence="17 18" key="1">
    <citation type="journal article" date="2018" name="PLoS Genet.">
        <title>Population sequencing reveals clonal diversity and ancestral inbreeding in the grapevine cultivar Chardonnay.</title>
        <authorList>
            <person name="Roach M.J."/>
            <person name="Johnson D.L."/>
            <person name="Bohlmann J."/>
            <person name="van Vuuren H.J."/>
            <person name="Jones S.J."/>
            <person name="Pretorius I.S."/>
            <person name="Schmidt S.A."/>
            <person name="Borneman A.R."/>
        </authorList>
    </citation>
    <scope>NUCLEOTIDE SEQUENCE [LARGE SCALE GENOMIC DNA]</scope>
    <source>
        <strain evidence="18">cv. Chardonnay</strain>
        <tissue evidence="17">Leaf</tissue>
    </source>
</reference>
<dbReference type="InterPro" id="IPR003609">
    <property type="entry name" value="Pan_app"/>
</dbReference>
<dbReference type="Gene3D" id="3.30.200.20">
    <property type="entry name" value="Phosphorylase Kinase, domain 1"/>
    <property type="match status" value="2"/>
</dbReference>
<keyword evidence="13" id="KW-0472">Membrane</keyword>
<dbReference type="SMART" id="SM00220">
    <property type="entry name" value="S_TKc"/>
    <property type="match status" value="1"/>
</dbReference>
<dbReference type="CDD" id="cd01098">
    <property type="entry name" value="PAN_AP_plant"/>
    <property type="match status" value="1"/>
</dbReference>
<dbReference type="Pfam" id="PF07714">
    <property type="entry name" value="PK_Tyr_Ser-Thr"/>
    <property type="match status" value="2"/>
</dbReference>
<evidence type="ECO:0000256" key="4">
    <source>
        <dbReference type="ARBA" id="ARBA00022729"/>
    </source>
</evidence>
<feature type="domain" description="EGF-like" evidence="15">
    <location>
        <begin position="115"/>
        <end position="151"/>
    </location>
</feature>
<feature type="domain" description="Protein kinase" evidence="14">
    <location>
        <begin position="323"/>
        <end position="598"/>
    </location>
</feature>
<keyword evidence="17" id="KW-0675">Receptor</keyword>
<keyword evidence="6 17" id="KW-0418">Kinase</keyword>
<feature type="transmembrane region" description="Helical" evidence="13">
    <location>
        <begin position="1177"/>
        <end position="1200"/>
    </location>
</feature>
<feature type="transmembrane region" description="Helical" evidence="13">
    <location>
        <begin position="845"/>
        <end position="864"/>
    </location>
</feature>
<dbReference type="FunFam" id="3.30.200.20:FF:000951">
    <property type="entry name" value="Uncharacterized protein"/>
    <property type="match status" value="1"/>
</dbReference>